<proteinExistence type="predicted"/>
<organism evidence="1 2">
    <name type="scientific">Candidatus Opimibacter skivensis</name>
    <dbReference type="NCBI Taxonomy" id="2982028"/>
    <lineage>
        <taxon>Bacteria</taxon>
        <taxon>Pseudomonadati</taxon>
        <taxon>Bacteroidota</taxon>
        <taxon>Saprospiria</taxon>
        <taxon>Saprospirales</taxon>
        <taxon>Saprospiraceae</taxon>
        <taxon>Candidatus Opimibacter</taxon>
    </lineage>
</organism>
<evidence type="ECO:0000313" key="1">
    <source>
        <dbReference type="EMBL" id="MBK9982139.1"/>
    </source>
</evidence>
<comment type="caution">
    <text evidence="1">The sequence shown here is derived from an EMBL/GenBank/DDBJ whole genome shotgun (WGS) entry which is preliminary data.</text>
</comment>
<dbReference type="AlphaFoldDB" id="A0A9D7SU24"/>
<name>A0A9D7SU24_9BACT</name>
<dbReference type="EMBL" id="JADKGY010000001">
    <property type="protein sequence ID" value="MBK9982139.1"/>
    <property type="molecule type" value="Genomic_DNA"/>
</dbReference>
<dbReference type="Proteomes" id="UP000808337">
    <property type="component" value="Unassembled WGS sequence"/>
</dbReference>
<evidence type="ECO:0000313" key="2">
    <source>
        <dbReference type="Proteomes" id="UP000808337"/>
    </source>
</evidence>
<sequence length="741" mass="78050">GCNPSPVDIEAALGTATVTQGCSMNTITVTDSPVTGDTCLLSQTRTFSIFDLCSNSLIEVSRTITWTHDNGRPVITATGTTLTLGCNPSAADIEAALGTAIVTDNCHINTIIITDGLVIGESICAVSQTRTFNASDICGNVALSVTRTVTWSNDTQIPVITPSGTTLALGCNPTAGDIEAALGTATVEDNCSVGTLEITDGPIQGGQCLRTRTRTFNVTDACGNVAIEVSRTITWSEDTIAPVITATGTTLSLGCNPKANDIEDALGTATADDNCTVGIPDVTDGPIMGESSCLLSRTRTFNVTDQCGNTALQVSRTVTWTIDNVDPVISGTMVSMTINGCDASDAPAAVTTFAGLQSLGLSIHDICTADGSLVVTSFDVVSGLCPVVITRTYIIADACTNSATASQVITVQDVTPPNVIAGTIADCYFTIPLAETAAIEATVATDDCSGFLNYAVLSTENPSGGILITVTVTDVCGNSNFVTYTTLINCSQLKVSVFIEGPFDPVLGNMSTLLNEYHILPGQDPINSTNILAQQLGVASPHGQPYNIAPWNYAGTEGDQYGDDIGDIPYPQTVVDWVLLSVRSGDSLASSEVWKYAAMVLMDGTVDIPANSPPLPLTEGAGYYIVLEHRNSLPVMSTKVIAQNSALQFDFRQNQSWILNLGIPLGYGQHLVGDAYMMYPANGEQINTRGDIISPDEGQWLFDNGSLFRYKSGDHDMNGNVDATDEFLWLLNNSIFTLIPF</sequence>
<evidence type="ECO:0008006" key="3">
    <source>
        <dbReference type="Google" id="ProtNLM"/>
    </source>
</evidence>
<accession>A0A9D7SU24</accession>
<feature type="non-terminal residue" evidence="1">
    <location>
        <position position="1"/>
    </location>
</feature>
<protein>
    <recommendedName>
        <fullName evidence="3">HYR domain-containing protein</fullName>
    </recommendedName>
</protein>
<reference evidence="1 2" key="1">
    <citation type="submission" date="2020-10" db="EMBL/GenBank/DDBJ databases">
        <title>Connecting structure to function with the recovery of over 1000 high-quality activated sludge metagenome-assembled genomes encoding full-length rRNA genes using long-read sequencing.</title>
        <authorList>
            <person name="Singleton C.M."/>
            <person name="Petriglieri F."/>
            <person name="Kristensen J.M."/>
            <person name="Kirkegaard R.H."/>
            <person name="Michaelsen T.Y."/>
            <person name="Andersen M.H."/>
            <person name="Karst S.M."/>
            <person name="Dueholm M.S."/>
            <person name="Nielsen P.H."/>
            <person name="Albertsen M."/>
        </authorList>
    </citation>
    <scope>NUCLEOTIDE SEQUENCE [LARGE SCALE GENOMIC DNA]</scope>
    <source>
        <strain evidence="1">Ribe_18-Q3-R11-54_MAXAC.273</strain>
    </source>
</reference>
<gene>
    <name evidence="1" type="ORF">IPP15_06880</name>
</gene>